<dbReference type="Proteomes" id="UP000052167">
    <property type="component" value="Unassembled WGS sequence"/>
</dbReference>
<comment type="caution">
    <text evidence="2">The sequence shown here is derived from an EMBL/GenBank/DDBJ whole genome shotgun (WGS) entry which is preliminary data.</text>
</comment>
<gene>
    <name evidence="2" type="ORF">GV68_21940</name>
</gene>
<reference evidence="2 3" key="1">
    <citation type="submission" date="2014-06" db="EMBL/GenBank/DDBJ databases">
        <title>Rhizobium pelagicum/R2-400B4.</title>
        <authorList>
            <person name="Kimes N.E."/>
            <person name="Lopez-Perez M."/>
        </authorList>
    </citation>
    <scope>NUCLEOTIDE SEQUENCE [LARGE SCALE GENOMIC DNA]</scope>
    <source>
        <strain evidence="2 3">R2-400B4</strain>
    </source>
</reference>
<keyword evidence="2" id="KW-0808">Transferase</keyword>
<dbReference type="GO" id="GO:0008757">
    <property type="term" value="F:S-adenosylmethionine-dependent methyltransferase activity"/>
    <property type="evidence" value="ECO:0007669"/>
    <property type="project" value="InterPro"/>
</dbReference>
<protein>
    <submittedName>
        <fullName evidence="2">SAM-dependent methyltransferase</fullName>
    </submittedName>
</protein>
<keyword evidence="3" id="KW-1185">Reference proteome</keyword>
<dbReference type="GO" id="GO:0032259">
    <property type="term" value="P:methylation"/>
    <property type="evidence" value="ECO:0007669"/>
    <property type="project" value="UniProtKB-KW"/>
</dbReference>
<dbReference type="RefSeq" id="WP_037169824.1">
    <property type="nucleotide sequence ID" value="NZ_JOKI01000048.1"/>
</dbReference>
<dbReference type="CDD" id="cd02440">
    <property type="entry name" value="AdoMet_MTases"/>
    <property type="match status" value="1"/>
</dbReference>
<dbReference type="InterPro" id="IPR013216">
    <property type="entry name" value="Methyltransf_11"/>
</dbReference>
<dbReference type="Gene3D" id="3.40.50.150">
    <property type="entry name" value="Vaccinia Virus protein VP39"/>
    <property type="match status" value="1"/>
</dbReference>
<dbReference type="AlphaFoldDB" id="A0A922T9C6"/>
<dbReference type="EMBL" id="JOKJ01000052">
    <property type="protein sequence ID" value="KEQ02468.1"/>
    <property type="molecule type" value="Genomic_DNA"/>
</dbReference>
<dbReference type="OrthoDB" id="7856199at2"/>
<feature type="domain" description="Methyltransferase type 11" evidence="1">
    <location>
        <begin position="64"/>
        <end position="161"/>
    </location>
</feature>
<sequence length="280" mass="31414">MEDKTGGQTWEQAVQWLRSQPDQKRLVLDCYYDDPLKDAADRYYHSEEWQSIRAHLPDNRGNALDVGAGRGIASYALSREGYFVTALEPDPSAIVGAEAIRSLARESDMSIEVTEEFSERLSYPDNQFDLVFARAVLHHTTDLPAACREFYRVLKPGGRLIAAREHVLSSKGDLGSFLAQHPLHKLYGGENAFLLEEYERAITSAGFKLIHSVAPFDSAMNIAPRTLNETREEIASRFPVGAGLVSKTLRNPAAWKVAKTLLRRFDNRPGRLYSFVADKV</sequence>
<accession>A0A922T9C6</accession>
<proteinExistence type="predicted"/>
<evidence type="ECO:0000259" key="1">
    <source>
        <dbReference type="Pfam" id="PF08241"/>
    </source>
</evidence>
<dbReference type="SUPFAM" id="SSF53335">
    <property type="entry name" value="S-adenosyl-L-methionine-dependent methyltransferases"/>
    <property type="match status" value="1"/>
</dbReference>
<dbReference type="InterPro" id="IPR050508">
    <property type="entry name" value="Methyltransf_Superfamily"/>
</dbReference>
<name>A0A922T9C6_9HYPH</name>
<keyword evidence="2" id="KW-0489">Methyltransferase</keyword>
<evidence type="ECO:0000313" key="2">
    <source>
        <dbReference type="EMBL" id="KEQ02468.1"/>
    </source>
</evidence>
<dbReference type="PANTHER" id="PTHR42912">
    <property type="entry name" value="METHYLTRANSFERASE"/>
    <property type="match status" value="1"/>
</dbReference>
<evidence type="ECO:0000313" key="3">
    <source>
        <dbReference type="Proteomes" id="UP000052167"/>
    </source>
</evidence>
<dbReference type="InterPro" id="IPR029063">
    <property type="entry name" value="SAM-dependent_MTases_sf"/>
</dbReference>
<organism evidence="2 3">
    <name type="scientific">Pseudorhizobium pelagicum</name>
    <dbReference type="NCBI Taxonomy" id="1509405"/>
    <lineage>
        <taxon>Bacteria</taxon>
        <taxon>Pseudomonadati</taxon>
        <taxon>Pseudomonadota</taxon>
        <taxon>Alphaproteobacteria</taxon>
        <taxon>Hyphomicrobiales</taxon>
        <taxon>Rhizobiaceae</taxon>
        <taxon>Rhizobium/Agrobacterium group</taxon>
        <taxon>Pseudorhizobium</taxon>
    </lineage>
</organism>
<dbReference type="Pfam" id="PF08241">
    <property type="entry name" value="Methyltransf_11"/>
    <property type="match status" value="1"/>
</dbReference>